<keyword evidence="2" id="KW-1185">Reference proteome</keyword>
<protein>
    <submittedName>
        <fullName evidence="1">Uncharacterized protein</fullName>
    </submittedName>
</protein>
<sequence>MDQNNLMGNFEICMARTSSSDFSRSMYFQLHRRTVLVTNVHWLLCGCNQNDSELFAFRQIDNKPREIQHMYTS</sequence>
<dbReference type="EMBL" id="KN716153">
    <property type="protein sequence ID" value="KJH53357.1"/>
    <property type="molecule type" value="Genomic_DNA"/>
</dbReference>
<gene>
    <name evidence="1" type="ORF">DICVIV_00480</name>
</gene>
<proteinExistence type="predicted"/>
<name>A0A0D8YAY0_DICVI</name>
<reference evidence="2" key="2">
    <citation type="journal article" date="2016" name="Sci. Rep.">
        <title>Dictyocaulus viviparus genome, variome and transcriptome elucidate lungworm biology and support future intervention.</title>
        <authorList>
            <person name="McNulty S.N."/>
            <person name="Strube C."/>
            <person name="Rosa B.A."/>
            <person name="Martin J.C."/>
            <person name="Tyagi R."/>
            <person name="Choi Y.J."/>
            <person name="Wang Q."/>
            <person name="Hallsworth Pepin K."/>
            <person name="Zhang X."/>
            <person name="Ozersky P."/>
            <person name="Wilson R.K."/>
            <person name="Sternberg P.W."/>
            <person name="Gasser R.B."/>
            <person name="Mitreva M."/>
        </authorList>
    </citation>
    <scope>NUCLEOTIDE SEQUENCE [LARGE SCALE GENOMIC DNA]</scope>
    <source>
        <strain evidence="2">HannoverDv2000</strain>
    </source>
</reference>
<evidence type="ECO:0000313" key="2">
    <source>
        <dbReference type="Proteomes" id="UP000053766"/>
    </source>
</evidence>
<dbReference type="Proteomes" id="UP000053766">
    <property type="component" value="Unassembled WGS sequence"/>
</dbReference>
<reference evidence="1 2" key="1">
    <citation type="submission" date="2013-11" db="EMBL/GenBank/DDBJ databases">
        <title>Draft genome of the bovine lungworm Dictyocaulus viviparus.</title>
        <authorList>
            <person name="Mitreva M."/>
        </authorList>
    </citation>
    <scope>NUCLEOTIDE SEQUENCE [LARGE SCALE GENOMIC DNA]</scope>
    <source>
        <strain evidence="1 2">HannoverDv2000</strain>
    </source>
</reference>
<evidence type="ECO:0000313" key="1">
    <source>
        <dbReference type="EMBL" id="KJH53357.1"/>
    </source>
</evidence>
<dbReference type="AlphaFoldDB" id="A0A0D8YAY0"/>
<accession>A0A0D8YAY0</accession>
<organism evidence="1 2">
    <name type="scientific">Dictyocaulus viviparus</name>
    <name type="common">Bovine lungworm</name>
    <dbReference type="NCBI Taxonomy" id="29172"/>
    <lineage>
        <taxon>Eukaryota</taxon>
        <taxon>Metazoa</taxon>
        <taxon>Ecdysozoa</taxon>
        <taxon>Nematoda</taxon>
        <taxon>Chromadorea</taxon>
        <taxon>Rhabditida</taxon>
        <taxon>Rhabditina</taxon>
        <taxon>Rhabditomorpha</taxon>
        <taxon>Strongyloidea</taxon>
        <taxon>Metastrongylidae</taxon>
        <taxon>Dictyocaulus</taxon>
    </lineage>
</organism>